<reference evidence="2 3" key="1">
    <citation type="submission" date="2024-08" db="EMBL/GenBank/DDBJ databases">
        <authorList>
            <person name="Ishaq N."/>
        </authorList>
    </citation>
    <scope>NUCLEOTIDE SEQUENCE [LARGE SCALE GENOMIC DNA]</scope>
    <source>
        <strain evidence="2 3">JCM 30400</strain>
    </source>
</reference>
<proteinExistence type="predicted"/>
<protein>
    <submittedName>
        <fullName evidence="2">Uncharacterized protein</fullName>
    </submittedName>
</protein>
<dbReference type="Proteomes" id="UP001569414">
    <property type="component" value="Unassembled WGS sequence"/>
</dbReference>
<evidence type="ECO:0000313" key="3">
    <source>
        <dbReference type="Proteomes" id="UP001569414"/>
    </source>
</evidence>
<comment type="caution">
    <text evidence="2">The sequence shown here is derived from an EMBL/GenBank/DDBJ whole genome shotgun (WGS) entry which is preliminary data.</text>
</comment>
<feature type="chain" id="PRO_5047262542" evidence="1">
    <location>
        <begin position="31"/>
        <end position="170"/>
    </location>
</feature>
<evidence type="ECO:0000313" key="2">
    <source>
        <dbReference type="EMBL" id="MFA0791912.1"/>
    </source>
</evidence>
<keyword evidence="1" id="KW-0732">Signal</keyword>
<accession>A0ABV4NQR3</accession>
<keyword evidence="3" id="KW-1185">Reference proteome</keyword>
<dbReference type="EMBL" id="JBGMEL010000016">
    <property type="protein sequence ID" value="MFA0791912.1"/>
    <property type="molecule type" value="Genomic_DNA"/>
</dbReference>
<gene>
    <name evidence="2" type="ORF">ACCI51_15285</name>
</gene>
<evidence type="ECO:0000256" key="1">
    <source>
        <dbReference type="SAM" id="SignalP"/>
    </source>
</evidence>
<dbReference type="RefSeq" id="WP_371844348.1">
    <property type="nucleotide sequence ID" value="NZ_JBGMEL010000016.1"/>
</dbReference>
<sequence>MGKTMNSPTSAILRALGLLSLLIASTSISAKTHPSYLTEEYCSSVVEQFVGSGMRSLGKYVNEHFNPEYKGGIRNTIRFLEQRSEWLNECNEYLVDTNNTYIFHSQDDTQDIFMAIDELTRELQHVRSGVEYRDDTGNNNPAPFIKRRFTTLAQLVDRHHTRLLMKKQFQ</sequence>
<organism evidence="2 3">
    <name type="scientific">Microbulbifer echini</name>
    <dbReference type="NCBI Taxonomy" id="1529067"/>
    <lineage>
        <taxon>Bacteria</taxon>
        <taxon>Pseudomonadati</taxon>
        <taxon>Pseudomonadota</taxon>
        <taxon>Gammaproteobacteria</taxon>
        <taxon>Cellvibrionales</taxon>
        <taxon>Microbulbiferaceae</taxon>
        <taxon>Microbulbifer</taxon>
    </lineage>
</organism>
<feature type="signal peptide" evidence="1">
    <location>
        <begin position="1"/>
        <end position="30"/>
    </location>
</feature>
<name>A0ABV4NQR3_9GAMM</name>